<evidence type="ECO:0000256" key="7">
    <source>
        <dbReference type="ARBA" id="ARBA00023054"/>
    </source>
</evidence>
<evidence type="ECO:0000256" key="4">
    <source>
        <dbReference type="ARBA" id="ARBA00022692"/>
    </source>
</evidence>
<evidence type="ECO:0000256" key="9">
    <source>
        <dbReference type="ARBA" id="ARBA00038080"/>
    </source>
</evidence>
<dbReference type="PANTHER" id="PTHR32219:SF2">
    <property type="entry name" value="PROTON PUMP-INTERACTOR 1"/>
    <property type="match status" value="1"/>
</dbReference>
<dbReference type="EMBL" id="CM001218">
    <property type="protein sequence ID" value="KEH39162.1"/>
    <property type="molecule type" value="Genomic_DNA"/>
</dbReference>
<keyword evidence="3" id="KW-1003">Cell membrane</keyword>
<evidence type="ECO:0000256" key="8">
    <source>
        <dbReference type="ARBA" id="ARBA00023136"/>
    </source>
</evidence>
<protein>
    <recommendedName>
        <fullName evidence="13">Proton pump interactor</fullName>
    </recommendedName>
</protein>
<dbReference type="OrthoDB" id="656882at2759"/>
<keyword evidence="12" id="KW-1185">Reference proteome</keyword>
<gene>
    <name evidence="11" type="primary">25487680</name>
    <name evidence="10" type="ordered locus">MTR_2g090555</name>
</gene>
<dbReference type="GO" id="GO:0005789">
    <property type="term" value="C:endoplasmic reticulum membrane"/>
    <property type="evidence" value="ECO:0007669"/>
    <property type="project" value="UniProtKB-SubCell"/>
</dbReference>
<dbReference type="KEGG" id="mtr:25487680"/>
<keyword evidence="4" id="KW-0812">Transmembrane</keyword>
<reference evidence="10 12" key="2">
    <citation type="journal article" date="2014" name="BMC Genomics">
        <title>An improved genome release (version Mt4.0) for the model legume Medicago truncatula.</title>
        <authorList>
            <person name="Tang H."/>
            <person name="Krishnakumar V."/>
            <person name="Bidwell S."/>
            <person name="Rosen B."/>
            <person name="Chan A."/>
            <person name="Zhou S."/>
            <person name="Gentzbittel L."/>
            <person name="Childs K.L."/>
            <person name="Yandell M."/>
            <person name="Gundlach H."/>
            <person name="Mayer K.F."/>
            <person name="Schwartz D.C."/>
            <person name="Town C.D."/>
        </authorList>
    </citation>
    <scope>GENOME REANNOTATION</scope>
    <source>
        <strain evidence="10">A17</strain>
        <strain evidence="11 12">cv. Jemalong A17</strain>
    </source>
</reference>
<evidence type="ECO:0000256" key="1">
    <source>
        <dbReference type="ARBA" id="ARBA00004162"/>
    </source>
</evidence>
<reference evidence="11" key="3">
    <citation type="submission" date="2015-04" db="UniProtKB">
        <authorList>
            <consortium name="EnsemblPlants"/>
        </authorList>
    </citation>
    <scope>IDENTIFICATION</scope>
    <source>
        <strain evidence="11">cv. Jemalong A17</strain>
    </source>
</reference>
<sequence length="298" mass="35413">MKNKKTKTIDGNLGHVSKKFHRFYFVKLSSIDPESISIIKKEEKVIQKMNQDICEITEMITKNGSKRDYLDSVLNRLKFSQHYRIYCMENREKVLRGLYMALDELNFRSMKKANGGCLGEKLDENSLSYLKLHGSKSLAEEKQILRDIKIQQKEKEKEKDVASFKSLEVLKETISDSGWSIYYCWKVKNVEQIKRKNDLDKLVIEIEQFQVKHMERHSGNDFEKGNISNYECLKQTIKYHIKYLCERKESETRIRYCVKEHEDINAKLYSLSAKLIEKHKNKDEAYQRIFKLKNIVSW</sequence>
<reference evidence="10 12" key="1">
    <citation type="journal article" date="2011" name="Nature">
        <title>The Medicago genome provides insight into the evolution of rhizobial symbioses.</title>
        <authorList>
            <person name="Young N.D."/>
            <person name="Debelle F."/>
            <person name="Oldroyd G.E."/>
            <person name="Geurts R."/>
            <person name="Cannon S.B."/>
            <person name="Udvardi M.K."/>
            <person name="Benedito V.A."/>
            <person name="Mayer K.F."/>
            <person name="Gouzy J."/>
            <person name="Schoof H."/>
            <person name="Van de Peer Y."/>
            <person name="Proost S."/>
            <person name="Cook D.R."/>
            <person name="Meyers B.C."/>
            <person name="Spannagl M."/>
            <person name="Cheung F."/>
            <person name="De Mita S."/>
            <person name="Krishnakumar V."/>
            <person name="Gundlach H."/>
            <person name="Zhou S."/>
            <person name="Mudge J."/>
            <person name="Bharti A.K."/>
            <person name="Murray J.D."/>
            <person name="Naoumkina M.A."/>
            <person name="Rosen B."/>
            <person name="Silverstein K.A."/>
            <person name="Tang H."/>
            <person name="Rombauts S."/>
            <person name="Zhao P.X."/>
            <person name="Zhou P."/>
            <person name="Barbe V."/>
            <person name="Bardou P."/>
            <person name="Bechner M."/>
            <person name="Bellec A."/>
            <person name="Berger A."/>
            <person name="Berges H."/>
            <person name="Bidwell S."/>
            <person name="Bisseling T."/>
            <person name="Choisne N."/>
            <person name="Couloux A."/>
            <person name="Denny R."/>
            <person name="Deshpande S."/>
            <person name="Dai X."/>
            <person name="Doyle J.J."/>
            <person name="Dudez A.M."/>
            <person name="Farmer A.D."/>
            <person name="Fouteau S."/>
            <person name="Franken C."/>
            <person name="Gibelin C."/>
            <person name="Gish J."/>
            <person name="Goldstein S."/>
            <person name="Gonzalez A.J."/>
            <person name="Green P.J."/>
            <person name="Hallab A."/>
            <person name="Hartog M."/>
            <person name="Hua A."/>
            <person name="Humphray S.J."/>
            <person name="Jeong D.H."/>
            <person name="Jing Y."/>
            <person name="Jocker A."/>
            <person name="Kenton S.M."/>
            <person name="Kim D.J."/>
            <person name="Klee K."/>
            <person name="Lai H."/>
            <person name="Lang C."/>
            <person name="Lin S."/>
            <person name="Macmil S.L."/>
            <person name="Magdelenat G."/>
            <person name="Matthews L."/>
            <person name="McCorrison J."/>
            <person name="Monaghan E.L."/>
            <person name="Mun J.H."/>
            <person name="Najar F.Z."/>
            <person name="Nicholson C."/>
            <person name="Noirot C."/>
            <person name="O'Bleness M."/>
            <person name="Paule C.R."/>
            <person name="Poulain J."/>
            <person name="Prion F."/>
            <person name="Qin B."/>
            <person name="Qu C."/>
            <person name="Retzel E.F."/>
            <person name="Riddle C."/>
            <person name="Sallet E."/>
            <person name="Samain S."/>
            <person name="Samson N."/>
            <person name="Sanders I."/>
            <person name="Saurat O."/>
            <person name="Scarpelli C."/>
            <person name="Schiex T."/>
            <person name="Segurens B."/>
            <person name="Severin A.J."/>
            <person name="Sherrier D.J."/>
            <person name="Shi R."/>
            <person name="Sims S."/>
            <person name="Singer S.R."/>
            <person name="Sinharoy S."/>
            <person name="Sterck L."/>
            <person name="Viollet A."/>
            <person name="Wang B.B."/>
            <person name="Wang K."/>
            <person name="Wang M."/>
            <person name="Wang X."/>
            <person name="Warfsmann J."/>
            <person name="Weissenbach J."/>
            <person name="White D.D."/>
            <person name="White J.D."/>
            <person name="Wiley G.B."/>
            <person name="Wincker P."/>
            <person name="Xing Y."/>
            <person name="Yang L."/>
            <person name="Yao Z."/>
            <person name="Ying F."/>
            <person name="Zhai J."/>
            <person name="Zhou L."/>
            <person name="Zuber A."/>
            <person name="Denarie J."/>
            <person name="Dixon R.A."/>
            <person name="May G.D."/>
            <person name="Schwartz D.C."/>
            <person name="Rogers J."/>
            <person name="Quetier F."/>
            <person name="Town C.D."/>
            <person name="Roe B.A."/>
        </authorList>
    </citation>
    <scope>NUCLEOTIDE SEQUENCE [LARGE SCALE GENOMIC DNA]</scope>
    <source>
        <strain evidence="10">A17</strain>
        <strain evidence="11 12">cv. Jemalong A17</strain>
    </source>
</reference>
<evidence type="ECO:0008006" key="13">
    <source>
        <dbReference type="Google" id="ProtNLM"/>
    </source>
</evidence>
<dbReference type="EnsemblPlants" id="KEH39162">
    <property type="protein sequence ID" value="KEH39162"/>
    <property type="gene ID" value="MTR_2g090555"/>
</dbReference>
<organism evidence="10 12">
    <name type="scientific">Medicago truncatula</name>
    <name type="common">Barrel medic</name>
    <name type="synonym">Medicago tribuloides</name>
    <dbReference type="NCBI Taxonomy" id="3880"/>
    <lineage>
        <taxon>Eukaryota</taxon>
        <taxon>Viridiplantae</taxon>
        <taxon>Streptophyta</taxon>
        <taxon>Embryophyta</taxon>
        <taxon>Tracheophyta</taxon>
        <taxon>Spermatophyta</taxon>
        <taxon>Magnoliopsida</taxon>
        <taxon>eudicotyledons</taxon>
        <taxon>Gunneridae</taxon>
        <taxon>Pentapetalae</taxon>
        <taxon>rosids</taxon>
        <taxon>fabids</taxon>
        <taxon>Fabales</taxon>
        <taxon>Fabaceae</taxon>
        <taxon>Papilionoideae</taxon>
        <taxon>50 kb inversion clade</taxon>
        <taxon>NPAAA clade</taxon>
        <taxon>Hologalegina</taxon>
        <taxon>IRL clade</taxon>
        <taxon>Trifolieae</taxon>
        <taxon>Medicago</taxon>
    </lineage>
</organism>
<evidence type="ECO:0000313" key="10">
    <source>
        <dbReference type="EMBL" id="KEH39162.1"/>
    </source>
</evidence>
<evidence type="ECO:0000256" key="5">
    <source>
        <dbReference type="ARBA" id="ARBA00022824"/>
    </source>
</evidence>
<evidence type="ECO:0000256" key="2">
    <source>
        <dbReference type="ARBA" id="ARBA00004389"/>
    </source>
</evidence>
<dbReference type="PANTHER" id="PTHR32219">
    <property type="entry name" value="RNA-BINDING PROTEIN YLMH-RELATED"/>
    <property type="match status" value="1"/>
</dbReference>
<dbReference type="HOGENOM" id="CLU_066745_0_0_1"/>
<comment type="similarity">
    <text evidence="9">Belongs to the plant Proton pump-interactor protein family.</text>
</comment>
<dbReference type="GO" id="GO:0005886">
    <property type="term" value="C:plasma membrane"/>
    <property type="evidence" value="ECO:0007669"/>
    <property type="project" value="UniProtKB-SubCell"/>
</dbReference>
<evidence type="ECO:0000256" key="3">
    <source>
        <dbReference type="ARBA" id="ARBA00022475"/>
    </source>
</evidence>
<proteinExistence type="inferred from homology"/>
<accession>A0A072VBI4</accession>
<keyword evidence="7" id="KW-0175">Coiled coil</keyword>
<dbReference type="AlphaFoldDB" id="A0A072VBI4"/>
<name>A0A072VBI4_MEDTR</name>
<keyword evidence="8" id="KW-0472">Membrane</keyword>
<dbReference type="InterPro" id="IPR055282">
    <property type="entry name" value="PPI1-4"/>
</dbReference>
<evidence type="ECO:0000313" key="11">
    <source>
        <dbReference type="EnsemblPlants" id="KEH39162"/>
    </source>
</evidence>
<evidence type="ECO:0000256" key="6">
    <source>
        <dbReference type="ARBA" id="ARBA00022989"/>
    </source>
</evidence>
<comment type="subcellular location">
    <subcellularLocation>
        <location evidence="1">Cell membrane</location>
        <topology evidence="1">Single-pass membrane protein</topology>
    </subcellularLocation>
    <subcellularLocation>
        <location evidence="2">Endoplasmic reticulum membrane</location>
        <topology evidence="2">Single-pass membrane protein</topology>
    </subcellularLocation>
</comment>
<keyword evidence="6" id="KW-1133">Transmembrane helix</keyword>
<evidence type="ECO:0000313" key="12">
    <source>
        <dbReference type="Proteomes" id="UP000002051"/>
    </source>
</evidence>
<keyword evidence="5" id="KW-0256">Endoplasmic reticulum</keyword>
<dbReference type="Proteomes" id="UP000002051">
    <property type="component" value="Chromosome 2"/>
</dbReference>